<keyword evidence="2" id="KW-0472">Membrane</keyword>
<feature type="transmembrane region" description="Helical" evidence="2">
    <location>
        <begin position="21"/>
        <end position="43"/>
    </location>
</feature>
<dbReference type="EMBL" id="VRYZ01000007">
    <property type="protein sequence ID" value="TXS90048.1"/>
    <property type="molecule type" value="Genomic_DNA"/>
</dbReference>
<name>A0A5C8ZNK0_9GAMM</name>
<reference evidence="3 4" key="1">
    <citation type="submission" date="2019-08" db="EMBL/GenBank/DDBJ databases">
        <title>Parahaliea maris sp. nov., isolated from the surface seawater.</title>
        <authorList>
            <person name="Liu Y."/>
        </authorList>
    </citation>
    <scope>NUCLEOTIDE SEQUENCE [LARGE SCALE GENOMIC DNA]</scope>
    <source>
        <strain evidence="3 4">S2-26</strain>
    </source>
</reference>
<evidence type="ECO:0000256" key="1">
    <source>
        <dbReference type="SAM" id="MobiDB-lite"/>
    </source>
</evidence>
<dbReference type="NCBIfam" id="NF008528">
    <property type="entry name" value="PRK11463.1-2"/>
    <property type="match status" value="1"/>
</dbReference>
<dbReference type="InterPro" id="IPR007313">
    <property type="entry name" value="FxsA"/>
</dbReference>
<dbReference type="GO" id="GO:0016020">
    <property type="term" value="C:membrane"/>
    <property type="evidence" value="ECO:0007669"/>
    <property type="project" value="InterPro"/>
</dbReference>
<dbReference type="PANTHER" id="PTHR35335:SF1">
    <property type="entry name" value="UPF0716 PROTEIN FXSA"/>
    <property type="match status" value="1"/>
</dbReference>
<dbReference type="AlphaFoldDB" id="A0A5C8ZNK0"/>
<accession>A0A5C8ZNK0</accession>
<dbReference type="RefSeq" id="WP_148065311.1">
    <property type="nucleotide sequence ID" value="NZ_VRYZ01000007.1"/>
</dbReference>
<keyword evidence="2" id="KW-1133">Transmembrane helix</keyword>
<protein>
    <submittedName>
        <fullName evidence="3">FxsA family protein</fullName>
    </submittedName>
</protein>
<sequence length="137" mass="15158">MRIFFMLLPWLELATLIQLGAETSVLTALLYVFATLVLGLLVLQRQGVGMFQHLREAQSGRVITGRLLLDDMAVGFAGLLLMVPGLITDVAALVVLIGPLRRRIARFFAGPQPEPYAPRRDGGEHNTIEGSYRRLDD</sequence>
<feature type="compositionally biased region" description="Basic and acidic residues" evidence="1">
    <location>
        <begin position="117"/>
        <end position="137"/>
    </location>
</feature>
<evidence type="ECO:0000256" key="2">
    <source>
        <dbReference type="SAM" id="Phobius"/>
    </source>
</evidence>
<feature type="transmembrane region" description="Helical" evidence="2">
    <location>
        <begin position="73"/>
        <end position="97"/>
    </location>
</feature>
<gene>
    <name evidence="3" type="ORF">FVW59_15720</name>
</gene>
<keyword evidence="4" id="KW-1185">Reference proteome</keyword>
<dbReference type="Pfam" id="PF04186">
    <property type="entry name" value="FxsA"/>
    <property type="match status" value="1"/>
</dbReference>
<feature type="region of interest" description="Disordered" evidence="1">
    <location>
        <begin position="115"/>
        <end position="137"/>
    </location>
</feature>
<organism evidence="3 4">
    <name type="scientific">Parahaliea aestuarii</name>
    <dbReference type="NCBI Taxonomy" id="1852021"/>
    <lineage>
        <taxon>Bacteria</taxon>
        <taxon>Pseudomonadati</taxon>
        <taxon>Pseudomonadota</taxon>
        <taxon>Gammaproteobacteria</taxon>
        <taxon>Cellvibrionales</taxon>
        <taxon>Halieaceae</taxon>
        <taxon>Parahaliea</taxon>
    </lineage>
</organism>
<dbReference type="PANTHER" id="PTHR35335">
    <property type="entry name" value="UPF0716 PROTEIN FXSA"/>
    <property type="match status" value="1"/>
</dbReference>
<proteinExistence type="predicted"/>
<dbReference type="Proteomes" id="UP000321933">
    <property type="component" value="Unassembled WGS sequence"/>
</dbReference>
<evidence type="ECO:0000313" key="4">
    <source>
        <dbReference type="Proteomes" id="UP000321933"/>
    </source>
</evidence>
<keyword evidence="2" id="KW-0812">Transmembrane</keyword>
<evidence type="ECO:0000313" key="3">
    <source>
        <dbReference type="EMBL" id="TXS90048.1"/>
    </source>
</evidence>
<dbReference type="OrthoDB" id="5732002at2"/>
<comment type="caution">
    <text evidence="3">The sequence shown here is derived from an EMBL/GenBank/DDBJ whole genome shotgun (WGS) entry which is preliminary data.</text>
</comment>